<keyword evidence="1" id="KW-0223">Dioxygenase</keyword>
<evidence type="ECO:0000313" key="1">
    <source>
        <dbReference type="EMBL" id="MFD1673451.1"/>
    </source>
</evidence>
<dbReference type="Proteomes" id="UP001597079">
    <property type="component" value="Unassembled WGS sequence"/>
</dbReference>
<keyword evidence="1" id="KW-0560">Oxidoreductase</keyword>
<gene>
    <name evidence="1" type="ORF">ACFSB2_01770</name>
</gene>
<dbReference type="GO" id="GO:0051213">
    <property type="term" value="F:dioxygenase activity"/>
    <property type="evidence" value="ECO:0007669"/>
    <property type="project" value="UniProtKB-KW"/>
</dbReference>
<keyword evidence="2" id="KW-1185">Reference proteome</keyword>
<reference evidence="2" key="1">
    <citation type="journal article" date="2019" name="Int. J. Syst. Evol. Microbiol.">
        <title>The Global Catalogue of Microorganisms (GCM) 10K type strain sequencing project: providing services to taxonomists for standard genome sequencing and annotation.</title>
        <authorList>
            <consortium name="The Broad Institute Genomics Platform"/>
            <consortium name="The Broad Institute Genome Sequencing Center for Infectious Disease"/>
            <person name="Wu L."/>
            <person name="Ma J."/>
        </authorList>
    </citation>
    <scope>NUCLEOTIDE SEQUENCE [LARGE SCALE GENOMIC DNA]</scope>
    <source>
        <strain evidence="2">CGMCC 1.12286</strain>
    </source>
</reference>
<dbReference type="PANTHER" id="PTHR20883">
    <property type="entry name" value="PHYTANOYL-COA DIOXYGENASE DOMAIN CONTAINING 1"/>
    <property type="match status" value="1"/>
</dbReference>
<evidence type="ECO:0000313" key="2">
    <source>
        <dbReference type="Proteomes" id="UP001597079"/>
    </source>
</evidence>
<proteinExistence type="predicted"/>
<dbReference type="PANTHER" id="PTHR20883:SF48">
    <property type="entry name" value="ECTOINE DIOXYGENASE"/>
    <property type="match status" value="1"/>
</dbReference>
<name>A0ABW4JAU2_9BACL</name>
<dbReference type="InterPro" id="IPR008775">
    <property type="entry name" value="Phytyl_CoA_dOase-like"/>
</dbReference>
<comment type="caution">
    <text evidence="1">The sequence shown here is derived from an EMBL/GenBank/DDBJ whole genome shotgun (WGS) entry which is preliminary data.</text>
</comment>
<dbReference type="EMBL" id="JBHUCX010000004">
    <property type="protein sequence ID" value="MFD1673451.1"/>
    <property type="molecule type" value="Genomic_DNA"/>
</dbReference>
<organism evidence="1 2">
    <name type="scientific">Alicyclobacillus fodiniaquatilis</name>
    <dbReference type="NCBI Taxonomy" id="1661150"/>
    <lineage>
        <taxon>Bacteria</taxon>
        <taxon>Bacillati</taxon>
        <taxon>Bacillota</taxon>
        <taxon>Bacilli</taxon>
        <taxon>Bacillales</taxon>
        <taxon>Alicyclobacillaceae</taxon>
        <taxon>Alicyclobacillus</taxon>
    </lineage>
</organism>
<dbReference type="Gene3D" id="2.60.120.620">
    <property type="entry name" value="q2cbj1_9rhob like domain"/>
    <property type="match status" value="1"/>
</dbReference>
<dbReference type="RefSeq" id="WP_377940842.1">
    <property type="nucleotide sequence ID" value="NZ_JBHUCX010000004.1"/>
</dbReference>
<sequence length="257" mass="29438">MTNRLSKEQIDFYQENGFVQVDDVLSADELQEFRQYIEEAMQEENQNAIKNNAQNGSYYRVLNQKVNTWRDHGGMARYAFHPRFAQMARQLTGADGIRFFHDHALWKMPGDSKPTPWHQDLPYWPMDQDKALSIWIALDDVDENNGCMMFVPKSQTVGKLKGIDLVNPQDIFQFTKGTFVEEQRPVIVRMKAGSCTFHSGLTFHYAHANNTANPRRAFAIIFMPDGTVYNGQRHVVTDDCALTPGQPFAGGRFPRLA</sequence>
<protein>
    <submittedName>
        <fullName evidence="1">Phytanoyl-CoA dioxygenase family protein</fullName>
    </submittedName>
</protein>
<dbReference type="Pfam" id="PF05721">
    <property type="entry name" value="PhyH"/>
    <property type="match status" value="1"/>
</dbReference>
<dbReference type="SUPFAM" id="SSF51197">
    <property type="entry name" value="Clavaminate synthase-like"/>
    <property type="match status" value="1"/>
</dbReference>
<accession>A0ABW4JAU2</accession>